<accession>A0ABT7DZB5</accession>
<dbReference type="InterPro" id="IPR001638">
    <property type="entry name" value="Solute-binding_3/MltF_N"/>
</dbReference>
<keyword evidence="1 2" id="KW-0732">Signal</keyword>
<keyword evidence="5" id="KW-1185">Reference proteome</keyword>
<evidence type="ECO:0000256" key="1">
    <source>
        <dbReference type="ARBA" id="ARBA00022729"/>
    </source>
</evidence>
<dbReference type="PANTHER" id="PTHR35936">
    <property type="entry name" value="MEMBRANE-BOUND LYTIC MUREIN TRANSGLYCOSYLASE F"/>
    <property type="match status" value="1"/>
</dbReference>
<evidence type="ECO:0000313" key="4">
    <source>
        <dbReference type="EMBL" id="MDK2125169.1"/>
    </source>
</evidence>
<dbReference type="Proteomes" id="UP001172778">
    <property type="component" value="Unassembled WGS sequence"/>
</dbReference>
<name>A0ABT7DZB5_9NEIS</name>
<dbReference type="SUPFAM" id="SSF53850">
    <property type="entry name" value="Periplasmic binding protein-like II"/>
    <property type="match status" value="1"/>
</dbReference>
<dbReference type="EMBL" id="JARRAF010000016">
    <property type="protein sequence ID" value="MDK2125169.1"/>
    <property type="molecule type" value="Genomic_DNA"/>
</dbReference>
<dbReference type="PANTHER" id="PTHR35936:SF25">
    <property type="entry name" value="ABC TRANSPORTER SUBSTRATE-BINDING PROTEIN"/>
    <property type="match status" value="1"/>
</dbReference>
<gene>
    <name evidence="4" type="ORF">PZA18_14025</name>
</gene>
<protein>
    <submittedName>
        <fullName evidence="4">Transporter substrate-binding domain-containing protein</fullName>
    </submittedName>
</protein>
<evidence type="ECO:0000313" key="5">
    <source>
        <dbReference type="Proteomes" id="UP001172778"/>
    </source>
</evidence>
<feature type="domain" description="Solute-binding protein family 3/N-terminal" evidence="3">
    <location>
        <begin position="22"/>
        <end position="238"/>
    </location>
</feature>
<reference evidence="4" key="1">
    <citation type="submission" date="2023-03" db="EMBL/GenBank/DDBJ databases">
        <title>Chitinimonas shenzhenensis gen. nov., sp. nov., a novel member of family Burkholderiaceae isolated from activated sludge collected in Shen Zhen, China.</title>
        <authorList>
            <person name="Wang X."/>
        </authorList>
    </citation>
    <scope>NUCLEOTIDE SEQUENCE</scope>
    <source>
        <strain evidence="4">DQS-5</strain>
    </source>
</reference>
<organism evidence="4 5">
    <name type="scientific">Parachitinimonas caeni</name>
    <dbReference type="NCBI Taxonomy" id="3031301"/>
    <lineage>
        <taxon>Bacteria</taxon>
        <taxon>Pseudomonadati</taxon>
        <taxon>Pseudomonadota</taxon>
        <taxon>Betaproteobacteria</taxon>
        <taxon>Neisseriales</taxon>
        <taxon>Chitinibacteraceae</taxon>
        <taxon>Parachitinimonas</taxon>
    </lineage>
</organism>
<dbReference type="RefSeq" id="WP_284101482.1">
    <property type="nucleotide sequence ID" value="NZ_JARRAF010000016.1"/>
</dbReference>
<proteinExistence type="predicted"/>
<dbReference type="Pfam" id="PF00497">
    <property type="entry name" value="SBP_bac_3"/>
    <property type="match status" value="1"/>
</dbReference>
<sequence length="241" mass="27173">MGKGWLAGLIMVMAGTAQAELLRVGFGTNKPPYIFEAEKRGLEVDIIEQAALRAGYEIEPFFAPLERLHQMLGRGQLDAIATTNQMSGIQAHYSAPYIQYQNFAVALASRRLEIRTIADLGKYSVSAFQRARFLLGSEFQAMASSNPNYREEAQQIVRNRLLYAGRIDVIVGDRRIIEYFNREVGNLVDVKQPLTWFAIFPPTQYQLGCKLATQCERFSDGLQALRSSGAYEQIEKRYAAF</sequence>
<feature type="chain" id="PRO_5045526638" evidence="2">
    <location>
        <begin position="20"/>
        <end position="241"/>
    </location>
</feature>
<evidence type="ECO:0000256" key="2">
    <source>
        <dbReference type="SAM" id="SignalP"/>
    </source>
</evidence>
<dbReference type="Gene3D" id="3.40.190.10">
    <property type="entry name" value="Periplasmic binding protein-like II"/>
    <property type="match status" value="2"/>
</dbReference>
<feature type="signal peptide" evidence="2">
    <location>
        <begin position="1"/>
        <end position="19"/>
    </location>
</feature>
<comment type="caution">
    <text evidence="4">The sequence shown here is derived from an EMBL/GenBank/DDBJ whole genome shotgun (WGS) entry which is preliminary data.</text>
</comment>
<evidence type="ECO:0000259" key="3">
    <source>
        <dbReference type="Pfam" id="PF00497"/>
    </source>
</evidence>